<name>A0A0K1JHK1_9MICO</name>
<feature type="domain" description="VTT" evidence="8">
    <location>
        <begin position="32"/>
        <end position="162"/>
    </location>
</feature>
<feature type="transmembrane region" description="Helical" evidence="7">
    <location>
        <begin position="174"/>
        <end position="194"/>
    </location>
</feature>
<feature type="transmembrane region" description="Helical" evidence="7">
    <location>
        <begin position="13"/>
        <end position="45"/>
    </location>
</feature>
<keyword evidence="5 7" id="KW-1133">Transmembrane helix</keyword>
<keyword evidence="6 7" id="KW-0472">Membrane</keyword>
<evidence type="ECO:0000256" key="1">
    <source>
        <dbReference type="ARBA" id="ARBA00004651"/>
    </source>
</evidence>
<protein>
    <submittedName>
        <fullName evidence="9">Membrane protein</fullName>
    </submittedName>
</protein>
<keyword evidence="10" id="KW-1185">Reference proteome</keyword>
<dbReference type="AlphaFoldDB" id="A0A0K1JHK1"/>
<evidence type="ECO:0000256" key="6">
    <source>
        <dbReference type="ARBA" id="ARBA00023136"/>
    </source>
</evidence>
<dbReference type="InterPro" id="IPR032818">
    <property type="entry name" value="DedA-like"/>
</dbReference>
<reference evidence="9 10" key="1">
    <citation type="submission" date="2015-03" db="EMBL/GenBank/DDBJ databases">
        <title>Luteipulveratus halotolerans sp. nov., a novel actinobacterium (Dermacoccaceae) from Sarawak, Malaysia.</title>
        <authorList>
            <person name="Juboi H."/>
            <person name="Basik A."/>
            <person name="Shamsul S.S."/>
            <person name="Arnold P."/>
            <person name="Schmitt E.K."/>
            <person name="Sanglier J.-J."/>
            <person name="Yeo T."/>
        </authorList>
    </citation>
    <scope>NUCLEOTIDE SEQUENCE [LARGE SCALE GENOMIC DNA]</scope>
    <source>
        <strain evidence="9 10">MN07-A0370</strain>
    </source>
</reference>
<evidence type="ECO:0000313" key="9">
    <source>
        <dbReference type="EMBL" id="AKU16070.1"/>
    </source>
</evidence>
<keyword evidence="3 7" id="KW-1003">Cell membrane</keyword>
<dbReference type="OrthoDB" id="594838at2"/>
<sequence>MNVEHWLVSVPPILVYVLAGGVVGLESIGIPLPGEIVLVTAALLASRHELDVSPHGVALAAVVGAVVGDSIGYAVGRRYGDRLFGFLGRRFPDHVNDDLLAYARHLFSRYGMVAVFFGRFVALLRIFAGPLSGSLQMAYPRFLVANVCGAIAWAGGTTYLVYYVGTAAESWLKGFSFVGLGIAVVVGITASTVLRRRVQRNVEAYAAARRAAEGV</sequence>
<evidence type="ECO:0000256" key="5">
    <source>
        <dbReference type="ARBA" id="ARBA00022989"/>
    </source>
</evidence>
<dbReference type="Pfam" id="PF09335">
    <property type="entry name" value="VTT_dom"/>
    <property type="match status" value="1"/>
</dbReference>
<accession>A0A0K1JHK1</accession>
<evidence type="ECO:0000313" key="10">
    <source>
        <dbReference type="Proteomes" id="UP000066480"/>
    </source>
</evidence>
<evidence type="ECO:0000256" key="7">
    <source>
        <dbReference type="RuleBase" id="RU367016"/>
    </source>
</evidence>
<evidence type="ECO:0000256" key="2">
    <source>
        <dbReference type="ARBA" id="ARBA00010792"/>
    </source>
</evidence>
<dbReference type="PANTHER" id="PTHR30353:SF15">
    <property type="entry name" value="INNER MEMBRANE PROTEIN YABI"/>
    <property type="match status" value="1"/>
</dbReference>
<keyword evidence="4 7" id="KW-0812">Transmembrane</keyword>
<dbReference type="PANTHER" id="PTHR30353">
    <property type="entry name" value="INNER MEMBRANE PROTEIN DEDA-RELATED"/>
    <property type="match status" value="1"/>
</dbReference>
<dbReference type="PATRIC" id="fig|571913.6.peg.1984"/>
<dbReference type="RefSeq" id="WP_052591246.1">
    <property type="nucleotide sequence ID" value="NZ_CP011112.1"/>
</dbReference>
<feature type="transmembrane region" description="Helical" evidence="7">
    <location>
        <begin position="107"/>
        <end position="127"/>
    </location>
</feature>
<comment type="subcellular location">
    <subcellularLocation>
        <location evidence="1 7">Cell membrane</location>
        <topology evidence="1 7">Multi-pass membrane protein</topology>
    </subcellularLocation>
</comment>
<feature type="transmembrane region" description="Helical" evidence="7">
    <location>
        <begin position="139"/>
        <end position="162"/>
    </location>
</feature>
<dbReference type="EMBL" id="CP011112">
    <property type="protein sequence ID" value="AKU16070.1"/>
    <property type="molecule type" value="Genomic_DNA"/>
</dbReference>
<dbReference type="STRING" id="571913.VV02_09710"/>
<proteinExistence type="inferred from homology"/>
<evidence type="ECO:0000256" key="3">
    <source>
        <dbReference type="ARBA" id="ARBA00022475"/>
    </source>
</evidence>
<evidence type="ECO:0000259" key="8">
    <source>
        <dbReference type="Pfam" id="PF09335"/>
    </source>
</evidence>
<dbReference type="Proteomes" id="UP000066480">
    <property type="component" value="Chromosome"/>
</dbReference>
<comment type="similarity">
    <text evidence="2 7">Belongs to the DedA family.</text>
</comment>
<dbReference type="KEGG" id="lmoi:VV02_09710"/>
<dbReference type="GO" id="GO:0005886">
    <property type="term" value="C:plasma membrane"/>
    <property type="evidence" value="ECO:0007669"/>
    <property type="project" value="UniProtKB-SubCell"/>
</dbReference>
<evidence type="ECO:0000256" key="4">
    <source>
        <dbReference type="ARBA" id="ARBA00022692"/>
    </source>
</evidence>
<dbReference type="InterPro" id="IPR032816">
    <property type="entry name" value="VTT_dom"/>
</dbReference>
<feature type="transmembrane region" description="Helical" evidence="7">
    <location>
        <begin position="57"/>
        <end position="76"/>
    </location>
</feature>
<gene>
    <name evidence="9" type="ORF">VV02_09710</name>
</gene>
<organism evidence="9 10">
    <name type="scientific">Luteipulveratus mongoliensis</name>
    <dbReference type="NCBI Taxonomy" id="571913"/>
    <lineage>
        <taxon>Bacteria</taxon>
        <taxon>Bacillati</taxon>
        <taxon>Actinomycetota</taxon>
        <taxon>Actinomycetes</taxon>
        <taxon>Micrococcales</taxon>
        <taxon>Dermacoccaceae</taxon>
        <taxon>Luteipulveratus</taxon>
    </lineage>
</organism>